<evidence type="ECO:0000313" key="1">
    <source>
        <dbReference type="EMBL" id="GAA3091238.1"/>
    </source>
</evidence>
<dbReference type="Proteomes" id="UP001501637">
    <property type="component" value="Unassembled WGS sequence"/>
</dbReference>
<evidence type="ECO:0000313" key="2">
    <source>
        <dbReference type="Proteomes" id="UP001501637"/>
    </source>
</evidence>
<dbReference type="InterPro" id="IPR045441">
    <property type="entry name" value="DUF6506"/>
</dbReference>
<keyword evidence="2" id="KW-1185">Reference proteome</keyword>
<comment type="caution">
    <text evidence="1">The sequence shown here is derived from an EMBL/GenBank/DDBJ whole genome shotgun (WGS) entry which is preliminary data.</text>
</comment>
<gene>
    <name evidence="1" type="ORF">GCM10010449_13720</name>
</gene>
<accession>A0ABP6M9G3</accession>
<protein>
    <recommendedName>
        <fullName evidence="3">Dinitrogenase iron-molybdenum cofactor biosynthesis domain-containing protein</fullName>
    </recommendedName>
</protein>
<proteinExistence type="predicted"/>
<dbReference type="Pfam" id="PF20116">
    <property type="entry name" value="DUF6506"/>
    <property type="match status" value="1"/>
</dbReference>
<evidence type="ECO:0008006" key="3">
    <source>
        <dbReference type="Google" id="ProtNLM"/>
    </source>
</evidence>
<reference evidence="2" key="1">
    <citation type="journal article" date="2019" name="Int. J. Syst. Evol. Microbiol.">
        <title>The Global Catalogue of Microorganisms (GCM) 10K type strain sequencing project: providing services to taxonomists for standard genome sequencing and annotation.</title>
        <authorList>
            <consortium name="The Broad Institute Genomics Platform"/>
            <consortium name="The Broad Institute Genome Sequencing Center for Infectious Disease"/>
            <person name="Wu L."/>
            <person name="Ma J."/>
        </authorList>
    </citation>
    <scope>NUCLEOTIDE SEQUENCE [LARGE SCALE GENOMIC DNA]</scope>
    <source>
        <strain evidence="2">JCM 9092</strain>
    </source>
</reference>
<dbReference type="EMBL" id="BAAAUG010000022">
    <property type="protein sequence ID" value="GAA3091238.1"/>
    <property type="molecule type" value="Genomic_DNA"/>
</dbReference>
<organism evidence="1 2">
    <name type="scientific">Streptomyces rectiviolaceus</name>
    <dbReference type="NCBI Taxonomy" id="332591"/>
    <lineage>
        <taxon>Bacteria</taxon>
        <taxon>Bacillati</taxon>
        <taxon>Actinomycetota</taxon>
        <taxon>Actinomycetes</taxon>
        <taxon>Kitasatosporales</taxon>
        <taxon>Streptomycetaceae</taxon>
        <taxon>Streptomyces</taxon>
    </lineage>
</organism>
<name>A0ABP6M9G3_9ACTN</name>
<sequence length="108" mass="10965">MTGIEGAAFMALTSWGFIYTAAGSDASGDVNVVDTGQCRTVLVGVAKPDDGIEAARRLVGEGVQLIELCGGFGPVWAGRIIEAIDGAVPVGVVGYGPEAVDQVHAIFS</sequence>